<evidence type="ECO:0000259" key="2">
    <source>
        <dbReference type="Pfam" id="PF01764"/>
    </source>
</evidence>
<feature type="domain" description="Fungal lipase-type" evidence="2">
    <location>
        <begin position="191"/>
        <end position="360"/>
    </location>
</feature>
<keyword evidence="1" id="KW-0472">Membrane</keyword>
<dbReference type="PANTHER" id="PTHR45856:SF25">
    <property type="entry name" value="FUNGAL LIPASE-LIKE DOMAIN-CONTAINING PROTEIN"/>
    <property type="match status" value="1"/>
</dbReference>
<dbReference type="InterPro" id="IPR051218">
    <property type="entry name" value="Sec_MonoDiacylglyc_Lipase"/>
</dbReference>
<proteinExistence type="predicted"/>
<reference evidence="3 4" key="1">
    <citation type="journal article" date="2024" name="Science">
        <title>Giant polyketide synthase enzymes in the biosynthesis of giant marine polyether toxins.</title>
        <authorList>
            <person name="Fallon T.R."/>
            <person name="Shende V.V."/>
            <person name="Wierzbicki I.H."/>
            <person name="Pendleton A.L."/>
            <person name="Watervoot N.F."/>
            <person name="Auber R.P."/>
            <person name="Gonzalez D.J."/>
            <person name="Wisecaver J.H."/>
            <person name="Moore B.S."/>
        </authorList>
    </citation>
    <scope>NUCLEOTIDE SEQUENCE [LARGE SCALE GENOMIC DNA]</scope>
    <source>
        <strain evidence="3 4">12B1</strain>
    </source>
</reference>
<protein>
    <recommendedName>
        <fullName evidence="2">Fungal lipase-type domain-containing protein</fullName>
    </recommendedName>
</protein>
<dbReference type="InterPro" id="IPR002921">
    <property type="entry name" value="Fungal_lipase-type"/>
</dbReference>
<dbReference type="PANTHER" id="PTHR45856">
    <property type="entry name" value="ALPHA/BETA-HYDROLASES SUPERFAMILY PROTEIN"/>
    <property type="match status" value="1"/>
</dbReference>
<feature type="transmembrane region" description="Helical" evidence="1">
    <location>
        <begin position="28"/>
        <end position="46"/>
    </location>
</feature>
<accession>A0AB34IGX3</accession>
<evidence type="ECO:0000313" key="4">
    <source>
        <dbReference type="Proteomes" id="UP001515480"/>
    </source>
</evidence>
<dbReference type="InterPro" id="IPR029058">
    <property type="entry name" value="AB_hydrolase_fold"/>
</dbReference>
<keyword evidence="1" id="KW-0812">Transmembrane</keyword>
<keyword evidence="1" id="KW-1133">Transmembrane helix</keyword>
<evidence type="ECO:0000256" key="1">
    <source>
        <dbReference type="SAM" id="Phobius"/>
    </source>
</evidence>
<dbReference type="Proteomes" id="UP001515480">
    <property type="component" value="Unassembled WGS sequence"/>
</dbReference>
<organism evidence="3 4">
    <name type="scientific">Prymnesium parvum</name>
    <name type="common">Toxic golden alga</name>
    <dbReference type="NCBI Taxonomy" id="97485"/>
    <lineage>
        <taxon>Eukaryota</taxon>
        <taxon>Haptista</taxon>
        <taxon>Haptophyta</taxon>
        <taxon>Prymnesiophyceae</taxon>
        <taxon>Prymnesiales</taxon>
        <taxon>Prymnesiaceae</taxon>
        <taxon>Prymnesium</taxon>
    </lineage>
</organism>
<evidence type="ECO:0000313" key="3">
    <source>
        <dbReference type="EMBL" id="KAL1498629.1"/>
    </source>
</evidence>
<name>A0AB34IGX3_PRYPA</name>
<sequence length="434" mass="46938">MMVAQAPAIGPPAASPVVSTMPWFGVDLPLALILPLLALLLGVLFLRRFSRPPPPPSTTMPSAAATALTRQFVRDLSFLCEHIVMFDMPLDAFSRIDDAADAADRLRLRLSCREEALWWAPDKVGELEMKRSKHAATCEVRRRRASWYVAFKRRHAPVVVEWIDTAQGQEKPCAVLLLHPHGATGRPLITVAFRGSKTYQDYFVTDASPRFVPLPERADDDADLSAAALLPRLAKSARPCATVGAWCAYAGSGARARGGEAPRARVRRAVGALLARFPHAEVLVAGHSLGGALATLCAYDLMHARPQLPVGKVVLVTFAAPRLFNQGFQLSMGVRQSTGQLTALRVVIGGDMVARIPPQSFGGHPGVTGCLVMDAFDKSSPFTYFTSDEDVTAALWSKPPDGGAHISHALYLAGENTPKRPDTIPLSAYWPIID</sequence>
<gene>
    <name evidence="3" type="ORF">AB1Y20_013942</name>
</gene>
<dbReference type="AlphaFoldDB" id="A0AB34IGX3"/>
<keyword evidence="4" id="KW-1185">Reference proteome</keyword>
<dbReference type="Gene3D" id="3.40.50.1820">
    <property type="entry name" value="alpha/beta hydrolase"/>
    <property type="match status" value="1"/>
</dbReference>
<dbReference type="EMBL" id="JBGBPQ010000027">
    <property type="protein sequence ID" value="KAL1498629.1"/>
    <property type="molecule type" value="Genomic_DNA"/>
</dbReference>
<dbReference type="Pfam" id="PF01764">
    <property type="entry name" value="Lipase_3"/>
    <property type="match status" value="1"/>
</dbReference>
<dbReference type="SUPFAM" id="SSF53474">
    <property type="entry name" value="alpha/beta-Hydrolases"/>
    <property type="match status" value="1"/>
</dbReference>
<comment type="caution">
    <text evidence="3">The sequence shown here is derived from an EMBL/GenBank/DDBJ whole genome shotgun (WGS) entry which is preliminary data.</text>
</comment>
<dbReference type="GO" id="GO:0006629">
    <property type="term" value="P:lipid metabolic process"/>
    <property type="evidence" value="ECO:0007669"/>
    <property type="project" value="InterPro"/>
</dbReference>